<keyword evidence="3" id="KW-1185">Reference proteome</keyword>
<sequence>MTPAPGAEGTTSRWRRVVLRGVLVLLGLAGGFWAGVAMMGDLPPAVARRVDLLPPPWQWGPVYGLVAVSWFAAFAVMLFSRRGRMVALGWWLGVPVIPVIALVYNWLTWGQFGTTPTIP</sequence>
<gene>
    <name evidence="2" type="ORF">D4739_07375</name>
</gene>
<feature type="transmembrane region" description="Helical" evidence="1">
    <location>
        <begin position="60"/>
        <end position="79"/>
    </location>
</feature>
<evidence type="ECO:0000256" key="1">
    <source>
        <dbReference type="SAM" id="Phobius"/>
    </source>
</evidence>
<dbReference type="RefSeq" id="WP_120059955.1">
    <property type="nucleotide sequence ID" value="NZ_QYRP01000002.1"/>
</dbReference>
<dbReference type="AlphaFoldDB" id="A0A3A5H5U7"/>
<feature type="transmembrane region" description="Helical" evidence="1">
    <location>
        <begin position="21"/>
        <end position="40"/>
    </location>
</feature>
<dbReference type="EMBL" id="QYRP01000002">
    <property type="protein sequence ID" value="RJS46056.1"/>
    <property type="molecule type" value="Genomic_DNA"/>
</dbReference>
<accession>A0A3A5H5U7</accession>
<keyword evidence="1" id="KW-1133">Transmembrane helix</keyword>
<comment type="caution">
    <text evidence="2">The sequence shown here is derived from an EMBL/GenBank/DDBJ whole genome shotgun (WGS) entry which is preliminary data.</text>
</comment>
<dbReference type="Proteomes" id="UP000276542">
    <property type="component" value="Unassembled WGS sequence"/>
</dbReference>
<name>A0A3A5H5U7_9ACTN</name>
<proteinExistence type="predicted"/>
<reference evidence="3" key="1">
    <citation type="submission" date="2018-09" db="EMBL/GenBank/DDBJ databases">
        <authorList>
            <person name="Zhu H."/>
        </authorList>
    </citation>
    <scope>NUCLEOTIDE SEQUENCE [LARGE SCALE GENOMIC DNA]</scope>
    <source>
        <strain evidence="3">K1W22B-1</strain>
    </source>
</reference>
<protein>
    <submittedName>
        <fullName evidence="2">Uncharacterized protein</fullName>
    </submittedName>
</protein>
<evidence type="ECO:0000313" key="3">
    <source>
        <dbReference type="Proteomes" id="UP000276542"/>
    </source>
</evidence>
<keyword evidence="1" id="KW-0472">Membrane</keyword>
<evidence type="ECO:0000313" key="2">
    <source>
        <dbReference type="EMBL" id="RJS46056.1"/>
    </source>
</evidence>
<keyword evidence="1" id="KW-0812">Transmembrane</keyword>
<feature type="transmembrane region" description="Helical" evidence="1">
    <location>
        <begin position="86"/>
        <end position="107"/>
    </location>
</feature>
<organism evidence="2 3">
    <name type="scientific">Nocardioides cavernaquae</name>
    <dbReference type="NCBI Taxonomy" id="2321396"/>
    <lineage>
        <taxon>Bacteria</taxon>
        <taxon>Bacillati</taxon>
        <taxon>Actinomycetota</taxon>
        <taxon>Actinomycetes</taxon>
        <taxon>Propionibacteriales</taxon>
        <taxon>Nocardioidaceae</taxon>
        <taxon>Nocardioides</taxon>
    </lineage>
</organism>